<dbReference type="AlphaFoldDB" id="A0AAF0XYY5"/>
<name>A0AAF0XYY5_9TREE</name>
<dbReference type="EMBL" id="CP086714">
    <property type="protein sequence ID" value="WOO76503.1"/>
    <property type="molecule type" value="Genomic_DNA"/>
</dbReference>
<evidence type="ECO:0000313" key="3">
    <source>
        <dbReference type="Proteomes" id="UP000827549"/>
    </source>
</evidence>
<protein>
    <submittedName>
        <fullName evidence="2">Uncharacterized protein</fullName>
    </submittedName>
</protein>
<sequence length="283" mass="32793">MAFGNLFQALRGKPSSSNGRKVRRRRPRKDESFLHLESDDEDNGQSYEMTTYRTTYTSPNTLSYCSPAVLHPKITVTDWNDNRKDEVWGCTFDYLSLFPPQLINPHTRALNQTEAQWRRLHDALSVVARELMSWQSALLTGTAYEHNVRRYPSAHPASTLPTDREIQVLIRAILWFRGCVDAIHRWDATLLAPHVLPTFMSRLQRNGPDRESDRILKLAGERLLHVTLFVERFAWFVDHKWPPSTYRRPTLASAFKEMQRCAATATSPFQDQLWAVRGVQILK</sequence>
<gene>
    <name evidence="2" type="ORF">LOC62_01G000128</name>
</gene>
<proteinExistence type="predicted"/>
<dbReference type="RefSeq" id="XP_062622535.1">
    <property type="nucleotide sequence ID" value="XM_062766551.1"/>
</dbReference>
<feature type="region of interest" description="Disordered" evidence="1">
    <location>
        <begin position="11"/>
        <end position="31"/>
    </location>
</feature>
<keyword evidence="3" id="KW-1185">Reference proteome</keyword>
<evidence type="ECO:0000313" key="2">
    <source>
        <dbReference type="EMBL" id="WOO76503.1"/>
    </source>
</evidence>
<reference evidence="2" key="1">
    <citation type="submission" date="2023-10" db="EMBL/GenBank/DDBJ databases">
        <authorList>
            <person name="Noh H."/>
        </authorList>
    </citation>
    <scope>NUCLEOTIDE SEQUENCE</scope>
    <source>
        <strain evidence="2">DUCC4014</strain>
    </source>
</reference>
<organism evidence="2 3">
    <name type="scientific">Vanrija pseudolonga</name>
    <dbReference type="NCBI Taxonomy" id="143232"/>
    <lineage>
        <taxon>Eukaryota</taxon>
        <taxon>Fungi</taxon>
        <taxon>Dikarya</taxon>
        <taxon>Basidiomycota</taxon>
        <taxon>Agaricomycotina</taxon>
        <taxon>Tremellomycetes</taxon>
        <taxon>Trichosporonales</taxon>
        <taxon>Trichosporonaceae</taxon>
        <taxon>Vanrija</taxon>
    </lineage>
</organism>
<evidence type="ECO:0000256" key="1">
    <source>
        <dbReference type="SAM" id="MobiDB-lite"/>
    </source>
</evidence>
<accession>A0AAF0XYY5</accession>
<dbReference type="Proteomes" id="UP000827549">
    <property type="component" value="Chromosome 1"/>
</dbReference>
<dbReference type="GeneID" id="87803388"/>